<proteinExistence type="predicted"/>
<dbReference type="InterPro" id="IPR007384">
    <property type="entry name" value="UCP006257"/>
</dbReference>
<dbReference type="Gene3D" id="1.20.1440.40">
    <property type="entry name" value="YqcC-like"/>
    <property type="match status" value="1"/>
</dbReference>
<dbReference type="RefSeq" id="WP_108107339.1">
    <property type="nucleotide sequence ID" value="NZ_QASN01000019.1"/>
</dbReference>
<dbReference type="Proteomes" id="UP000244064">
    <property type="component" value="Unassembled WGS sequence"/>
</dbReference>
<feature type="domain" description="YqcC-like" evidence="1">
    <location>
        <begin position="4"/>
        <end position="100"/>
    </location>
</feature>
<dbReference type="EMBL" id="QASN01000019">
    <property type="protein sequence ID" value="PTU74192.1"/>
    <property type="molecule type" value="Genomic_DNA"/>
</dbReference>
<dbReference type="InterPro" id="IPR036814">
    <property type="entry name" value="YqcC-like_sf"/>
</dbReference>
<protein>
    <submittedName>
        <fullName evidence="2">Pseudouridine synthase</fullName>
    </submittedName>
</protein>
<dbReference type="PANTHER" id="PTHR39586:SF1">
    <property type="entry name" value="CYTOPLASMIC PROTEIN"/>
    <property type="match status" value="1"/>
</dbReference>
<dbReference type="OrthoDB" id="8794567at2"/>
<dbReference type="PANTHER" id="PTHR39586">
    <property type="entry name" value="CYTOPLASMIC PROTEIN-RELATED"/>
    <property type="match status" value="1"/>
</dbReference>
<dbReference type="AlphaFoldDB" id="A0A2T5P8X8"/>
<dbReference type="SUPFAM" id="SSF158452">
    <property type="entry name" value="YqcC-like"/>
    <property type="match status" value="1"/>
</dbReference>
<gene>
    <name evidence="2" type="ORF">DBO85_11075</name>
</gene>
<dbReference type="InterPro" id="IPR023376">
    <property type="entry name" value="YqcC-like_dom"/>
</dbReference>
<sequence>MAELADHLLAIERALRVAGLWSSEPPSPQALASEQPFCIDTLTFEQWLQWVLLPRMKVLLEKNLPLPSASGVTEMAEVVWATRADSLVGVMRALQDFDRLLAAHARRSL</sequence>
<name>A0A2T5P8X8_9PSED</name>
<evidence type="ECO:0000313" key="3">
    <source>
        <dbReference type="Proteomes" id="UP000244064"/>
    </source>
</evidence>
<evidence type="ECO:0000259" key="1">
    <source>
        <dbReference type="Pfam" id="PF04287"/>
    </source>
</evidence>
<keyword evidence="3" id="KW-1185">Reference proteome</keyword>
<accession>A0A2T5P8X8</accession>
<dbReference type="PIRSF" id="PIRSF006257">
    <property type="entry name" value="UCP006257"/>
    <property type="match status" value="1"/>
</dbReference>
<organism evidence="2 3">
    <name type="scientific">Pseudomonas mangrovi</name>
    <dbReference type="NCBI Taxonomy" id="2161748"/>
    <lineage>
        <taxon>Bacteria</taxon>
        <taxon>Pseudomonadati</taxon>
        <taxon>Pseudomonadota</taxon>
        <taxon>Gammaproteobacteria</taxon>
        <taxon>Pseudomonadales</taxon>
        <taxon>Pseudomonadaceae</taxon>
        <taxon>Pseudomonas</taxon>
    </lineage>
</organism>
<dbReference type="GO" id="GO:0044010">
    <property type="term" value="P:single-species biofilm formation"/>
    <property type="evidence" value="ECO:0007669"/>
    <property type="project" value="TreeGrafter"/>
</dbReference>
<dbReference type="Pfam" id="PF04287">
    <property type="entry name" value="DUF446"/>
    <property type="match status" value="1"/>
</dbReference>
<evidence type="ECO:0000313" key="2">
    <source>
        <dbReference type="EMBL" id="PTU74192.1"/>
    </source>
</evidence>
<comment type="caution">
    <text evidence="2">The sequence shown here is derived from an EMBL/GenBank/DDBJ whole genome shotgun (WGS) entry which is preliminary data.</text>
</comment>
<reference evidence="2 3" key="1">
    <citation type="submission" date="2018-04" db="EMBL/GenBank/DDBJ databases">
        <title>Pseudomonas sp. nov., isolated from mangrove soil.</title>
        <authorList>
            <person name="Chen C."/>
        </authorList>
    </citation>
    <scope>NUCLEOTIDE SEQUENCE [LARGE SCALE GENOMIC DNA]</scope>
    <source>
        <strain evidence="2 3">TC-11</strain>
    </source>
</reference>